<dbReference type="PANTHER" id="PTHR30053">
    <property type="entry name" value="ELONGATION FACTOR P"/>
    <property type="match status" value="1"/>
</dbReference>
<evidence type="ECO:0000256" key="1">
    <source>
        <dbReference type="ARBA" id="ARBA00004496"/>
    </source>
</evidence>
<evidence type="ECO:0000256" key="6">
    <source>
        <dbReference type="ARBA" id="ARBA00022917"/>
    </source>
</evidence>
<dbReference type="InterPro" id="IPR013185">
    <property type="entry name" value="Transl_elong_KOW-like"/>
</dbReference>
<dbReference type="SMART" id="SM00841">
    <property type="entry name" value="Elong-fact-P_C"/>
    <property type="match status" value="1"/>
</dbReference>
<comment type="subcellular location">
    <subcellularLocation>
        <location evidence="1 7">Cytoplasm</location>
    </subcellularLocation>
</comment>
<evidence type="ECO:0000256" key="3">
    <source>
        <dbReference type="ARBA" id="ARBA00009479"/>
    </source>
</evidence>
<evidence type="ECO:0000256" key="4">
    <source>
        <dbReference type="ARBA" id="ARBA00022490"/>
    </source>
</evidence>
<dbReference type="PIRSF" id="PIRSF005901">
    <property type="entry name" value="EF-P"/>
    <property type="match status" value="1"/>
</dbReference>
<dbReference type="FunFam" id="2.30.30.30:FF:000003">
    <property type="entry name" value="Elongation factor P"/>
    <property type="match status" value="1"/>
</dbReference>
<dbReference type="HAMAP" id="MF_00141">
    <property type="entry name" value="EF_P"/>
    <property type="match status" value="1"/>
</dbReference>
<dbReference type="CDD" id="cd04470">
    <property type="entry name" value="S1_EF-P_repeat_1"/>
    <property type="match status" value="1"/>
</dbReference>
<dbReference type="Pfam" id="PF01132">
    <property type="entry name" value="EFP"/>
    <property type="match status" value="1"/>
</dbReference>
<evidence type="ECO:0000256" key="8">
    <source>
        <dbReference type="NCBIfam" id="TIGR00038"/>
    </source>
</evidence>
<dbReference type="InterPro" id="IPR020599">
    <property type="entry name" value="Transl_elong_fac_P/YeiP"/>
</dbReference>
<dbReference type="AlphaFoldDB" id="A0A2L1GNX2"/>
<keyword evidence="5 7" id="KW-0251">Elongation factor</keyword>
<keyword evidence="6 7" id="KW-0648">Protein biosynthesis</keyword>
<dbReference type="Proteomes" id="UP000239867">
    <property type="component" value="Chromosome"/>
</dbReference>
<reference evidence="12" key="1">
    <citation type="submission" date="2017-05" db="EMBL/GenBank/DDBJ databases">
        <authorList>
            <person name="Song R."/>
            <person name="Chenine A.L."/>
            <person name="Ruprecht R.M."/>
        </authorList>
    </citation>
    <scope>NUCLEOTIDE SEQUENCE</scope>
    <source>
        <strain evidence="12">ORNL</strain>
    </source>
</reference>
<sequence length="187" mass="21542">MYTASDLRKGLKIQIDGEPYIVTEFDFSKPGKGQALYRTKMRNMITGIQFTQTYRSNDKFEEAHLDERSMQFLYGQGDDFHFMDTANYEQVTLTREQLGDNLNYLIDNMEVQVLFFGDRPIDITLPTFVVLEVTVADPWAKGDTTGTDTKPVTVQTGFQLQVPPYIEQGEKIQIDTRTGEFIKRVKE</sequence>
<dbReference type="InterPro" id="IPR015365">
    <property type="entry name" value="Elong-fact-P_C"/>
</dbReference>
<evidence type="ECO:0000259" key="11">
    <source>
        <dbReference type="SMART" id="SM01185"/>
    </source>
</evidence>
<dbReference type="InterPro" id="IPR014722">
    <property type="entry name" value="Rib_uL2_dom2"/>
</dbReference>
<protein>
    <recommendedName>
        <fullName evidence="7 8">Elongation factor P</fullName>
        <shortName evidence="7">EF-P</shortName>
    </recommendedName>
</protein>
<evidence type="ECO:0000256" key="5">
    <source>
        <dbReference type="ARBA" id="ARBA00022768"/>
    </source>
</evidence>
<dbReference type="SMART" id="SM01185">
    <property type="entry name" value="EFP"/>
    <property type="match status" value="1"/>
</dbReference>
<dbReference type="Gene3D" id="2.30.30.30">
    <property type="match status" value="1"/>
</dbReference>
<name>A0A2L1GNX2_9BACT</name>
<dbReference type="UniPathway" id="UPA00345"/>
<dbReference type="Pfam" id="PF09285">
    <property type="entry name" value="Elong-fact-P_C"/>
    <property type="match status" value="1"/>
</dbReference>
<dbReference type="GO" id="GO:0003746">
    <property type="term" value="F:translation elongation factor activity"/>
    <property type="evidence" value="ECO:0007669"/>
    <property type="project" value="UniProtKB-UniRule"/>
</dbReference>
<dbReference type="Pfam" id="PF08207">
    <property type="entry name" value="EFP_N"/>
    <property type="match status" value="1"/>
</dbReference>
<gene>
    <name evidence="7" type="primary">efp</name>
    <name evidence="12" type="ORF">CAY53_07615</name>
</gene>
<dbReference type="InterPro" id="IPR008991">
    <property type="entry name" value="Translation_prot_SH3-like_sf"/>
</dbReference>
<accession>A0A2L1GNX2</accession>
<dbReference type="SUPFAM" id="SSF50104">
    <property type="entry name" value="Translation proteins SH3-like domain"/>
    <property type="match status" value="1"/>
</dbReference>
<evidence type="ECO:0000256" key="2">
    <source>
        <dbReference type="ARBA" id="ARBA00004815"/>
    </source>
</evidence>
<dbReference type="InterPro" id="IPR001059">
    <property type="entry name" value="Transl_elong_P/YeiP_cen"/>
</dbReference>
<dbReference type="InterPro" id="IPR012340">
    <property type="entry name" value="NA-bd_OB-fold"/>
</dbReference>
<dbReference type="FunFam" id="2.40.50.140:FF:000004">
    <property type="entry name" value="Elongation factor P"/>
    <property type="match status" value="1"/>
</dbReference>
<comment type="similarity">
    <text evidence="3 7 9">Belongs to the elongation factor P family.</text>
</comment>
<dbReference type="Gene3D" id="2.40.50.140">
    <property type="entry name" value="Nucleic acid-binding proteins"/>
    <property type="match status" value="2"/>
</dbReference>
<dbReference type="GO" id="GO:0043043">
    <property type="term" value="P:peptide biosynthetic process"/>
    <property type="evidence" value="ECO:0007669"/>
    <property type="project" value="InterPro"/>
</dbReference>
<dbReference type="KEGG" id="deo:CAY53_07615"/>
<dbReference type="InterPro" id="IPR013852">
    <property type="entry name" value="Transl_elong_P/YeiP_CS"/>
</dbReference>
<feature type="domain" description="Translation elongation factor P/YeiP central" evidence="11">
    <location>
        <begin position="67"/>
        <end position="121"/>
    </location>
</feature>
<evidence type="ECO:0000313" key="13">
    <source>
        <dbReference type="Proteomes" id="UP000239867"/>
    </source>
</evidence>
<evidence type="ECO:0000256" key="9">
    <source>
        <dbReference type="RuleBase" id="RU004389"/>
    </source>
</evidence>
<reference evidence="12" key="2">
    <citation type="journal article" date="2018" name="MBio">
        <title>Insights into the evolution of host association through the isolation and characterization of a novel human periodontal pathobiont, Desulfobulbus oralis.</title>
        <authorList>
            <person name="Cross K.L."/>
            <person name="Chirania P."/>
            <person name="Xiong W."/>
            <person name="Beall C.J."/>
            <person name="Elkins J.G."/>
            <person name="Giannone R.J."/>
            <person name="Griffen A.L."/>
            <person name="Guss A.M."/>
            <person name="Hettich R.L."/>
            <person name="Joshi S.S."/>
            <person name="Mokrzan E.M."/>
            <person name="Martin R.K."/>
            <person name="Zhulin I.B."/>
            <person name="Leys E.J."/>
            <person name="Podar M."/>
        </authorList>
    </citation>
    <scope>NUCLEOTIDE SEQUENCE [LARGE SCALE GENOMIC DNA]</scope>
    <source>
        <strain evidence="12">ORNL</strain>
    </source>
</reference>
<evidence type="ECO:0000256" key="7">
    <source>
        <dbReference type="HAMAP-Rule" id="MF_00141"/>
    </source>
</evidence>
<dbReference type="EMBL" id="CP021255">
    <property type="protein sequence ID" value="AVD71348.1"/>
    <property type="molecule type" value="Genomic_DNA"/>
</dbReference>
<dbReference type="InterPro" id="IPR011768">
    <property type="entry name" value="Transl_elongation_fac_P"/>
</dbReference>
<evidence type="ECO:0000259" key="10">
    <source>
        <dbReference type="SMART" id="SM00841"/>
    </source>
</evidence>
<dbReference type="RefSeq" id="WP_104936614.1">
    <property type="nucleotide sequence ID" value="NZ_CP021255.1"/>
</dbReference>
<organism evidence="12 13">
    <name type="scientific">Desulfobulbus oralis</name>
    <dbReference type="NCBI Taxonomy" id="1986146"/>
    <lineage>
        <taxon>Bacteria</taxon>
        <taxon>Pseudomonadati</taxon>
        <taxon>Thermodesulfobacteriota</taxon>
        <taxon>Desulfobulbia</taxon>
        <taxon>Desulfobulbales</taxon>
        <taxon>Desulfobulbaceae</taxon>
        <taxon>Desulfobulbus</taxon>
    </lineage>
</organism>
<keyword evidence="13" id="KW-1185">Reference proteome</keyword>
<comment type="pathway">
    <text evidence="2 7">Protein biosynthesis; polypeptide chain elongation.</text>
</comment>
<dbReference type="PROSITE" id="PS01275">
    <property type="entry name" value="EFP"/>
    <property type="match status" value="1"/>
</dbReference>
<dbReference type="OrthoDB" id="9801844at2"/>
<proteinExistence type="inferred from homology"/>
<comment type="function">
    <text evidence="7">Involved in peptide bond synthesis. Stimulates efficient translation and peptide-bond synthesis on native or reconstituted 70S ribosomes in vitro. Probably functions indirectly by altering the affinity of the ribosome for aminoacyl-tRNA, thus increasing their reactivity as acceptors for peptidyl transferase.</text>
</comment>
<evidence type="ECO:0000313" key="12">
    <source>
        <dbReference type="EMBL" id="AVD71348.1"/>
    </source>
</evidence>
<keyword evidence="4 7" id="KW-0963">Cytoplasm</keyword>
<dbReference type="PANTHER" id="PTHR30053:SF12">
    <property type="entry name" value="ELONGATION FACTOR P (EF-P) FAMILY PROTEIN"/>
    <property type="match status" value="1"/>
</dbReference>
<dbReference type="GO" id="GO:0005829">
    <property type="term" value="C:cytosol"/>
    <property type="evidence" value="ECO:0007669"/>
    <property type="project" value="UniProtKB-ARBA"/>
</dbReference>
<dbReference type="NCBIfam" id="NF001810">
    <property type="entry name" value="PRK00529.1"/>
    <property type="match status" value="1"/>
</dbReference>
<dbReference type="FunFam" id="2.40.50.140:FF:000009">
    <property type="entry name" value="Elongation factor P"/>
    <property type="match status" value="1"/>
</dbReference>
<dbReference type="SUPFAM" id="SSF50249">
    <property type="entry name" value="Nucleic acid-binding proteins"/>
    <property type="match status" value="2"/>
</dbReference>
<feature type="domain" description="Elongation factor P C-terminal" evidence="10">
    <location>
        <begin position="129"/>
        <end position="184"/>
    </location>
</feature>
<dbReference type="NCBIfam" id="TIGR00038">
    <property type="entry name" value="efp"/>
    <property type="match status" value="1"/>
</dbReference>
<dbReference type="CDD" id="cd05794">
    <property type="entry name" value="S1_EF-P_repeat_2"/>
    <property type="match status" value="1"/>
</dbReference>